<feature type="signal peptide" evidence="2">
    <location>
        <begin position="1"/>
        <end position="21"/>
    </location>
</feature>
<evidence type="ECO:0000256" key="1">
    <source>
        <dbReference type="SAM" id="Coils"/>
    </source>
</evidence>
<dbReference type="EMBL" id="LT828648">
    <property type="protein sequence ID" value="SLM49210.1"/>
    <property type="molecule type" value="Genomic_DNA"/>
</dbReference>
<keyword evidence="4" id="KW-1185">Reference proteome</keyword>
<evidence type="ECO:0000256" key="2">
    <source>
        <dbReference type="SAM" id="SignalP"/>
    </source>
</evidence>
<sequence>MRVRTQWLLMVALLLVIPAHAADDIQERAVPNTGVRQGLQAEGSMSATDMRLAKLQQQVELLTAQLAALQSVIKLTPGGVTLQAPTLTIVTSEALTLQSTKSVTIAAGTSLDARASMTTTIRSGSSAALEAGGSLDLKGGVVKFNGGGMPLATVGNRVQIRPGQVIGTVQGGVVVGTSVIGDIVTGSTTLLGN</sequence>
<evidence type="ECO:0000313" key="3">
    <source>
        <dbReference type="EMBL" id="SLM49210.1"/>
    </source>
</evidence>
<keyword evidence="1" id="KW-0175">Coiled coil</keyword>
<dbReference type="STRING" id="1325564.NSJP_3043"/>
<feature type="chain" id="PRO_5013003673" description="Type IV pilus biogenesis protein PilP" evidence="2">
    <location>
        <begin position="22"/>
        <end position="193"/>
    </location>
</feature>
<protein>
    <recommendedName>
        <fullName evidence="5">Type IV pilus biogenesis protein PilP</fullName>
    </recommendedName>
</protein>
<dbReference type="AlphaFoldDB" id="A0A1W1I882"/>
<organism evidence="3 4">
    <name type="scientific">Nitrospira japonica</name>
    <dbReference type="NCBI Taxonomy" id="1325564"/>
    <lineage>
        <taxon>Bacteria</taxon>
        <taxon>Pseudomonadati</taxon>
        <taxon>Nitrospirota</taxon>
        <taxon>Nitrospiria</taxon>
        <taxon>Nitrospirales</taxon>
        <taxon>Nitrospiraceae</taxon>
        <taxon>Nitrospira</taxon>
    </lineage>
</organism>
<name>A0A1W1I882_9BACT</name>
<feature type="coiled-coil region" evidence="1">
    <location>
        <begin position="45"/>
        <end position="72"/>
    </location>
</feature>
<dbReference type="KEGG" id="nja:NSJP_3043"/>
<accession>A0A1W1I882</accession>
<gene>
    <name evidence="3" type="ORF">NSJP_3043</name>
</gene>
<evidence type="ECO:0000313" key="4">
    <source>
        <dbReference type="Proteomes" id="UP000192042"/>
    </source>
</evidence>
<proteinExistence type="predicted"/>
<keyword evidence="2" id="KW-0732">Signal</keyword>
<reference evidence="3 4" key="1">
    <citation type="submission" date="2017-03" db="EMBL/GenBank/DDBJ databases">
        <authorList>
            <person name="Afonso C.L."/>
            <person name="Miller P.J."/>
            <person name="Scott M.A."/>
            <person name="Spackman E."/>
            <person name="Goraichik I."/>
            <person name="Dimitrov K.M."/>
            <person name="Suarez D.L."/>
            <person name="Swayne D.E."/>
        </authorList>
    </citation>
    <scope>NUCLEOTIDE SEQUENCE [LARGE SCALE GENOMIC DNA]</scope>
    <source>
        <strain evidence="3">Genome sequencing of Nitrospira japonica strain NJ11</strain>
    </source>
</reference>
<evidence type="ECO:0008006" key="5">
    <source>
        <dbReference type="Google" id="ProtNLM"/>
    </source>
</evidence>
<dbReference type="RefSeq" id="WP_155970233.1">
    <property type="nucleotide sequence ID" value="NZ_LT828648.1"/>
</dbReference>
<dbReference type="Proteomes" id="UP000192042">
    <property type="component" value="Chromosome I"/>
</dbReference>